<reference evidence="1 2" key="1">
    <citation type="submission" date="2019-02" db="EMBL/GenBank/DDBJ databases">
        <title>Investigation of anaerobic lignin degradation for improved lignocellulosic biofuels.</title>
        <authorList>
            <person name="Deangelis K."/>
        </authorList>
    </citation>
    <scope>NUCLEOTIDE SEQUENCE [LARGE SCALE GENOMIC DNA]</scope>
    <source>
        <strain evidence="1 2">159R</strain>
    </source>
</reference>
<evidence type="ECO:0000313" key="1">
    <source>
        <dbReference type="EMBL" id="TCL02459.1"/>
    </source>
</evidence>
<evidence type="ECO:0008006" key="3">
    <source>
        <dbReference type="Google" id="ProtNLM"/>
    </source>
</evidence>
<dbReference type="AlphaFoldDB" id="A0A4R1N7F6"/>
<organism evidence="1 2">
    <name type="scientific">Sodalis ligni</name>
    <dbReference type="NCBI Taxonomy" id="2697027"/>
    <lineage>
        <taxon>Bacteria</taxon>
        <taxon>Pseudomonadati</taxon>
        <taxon>Pseudomonadota</taxon>
        <taxon>Gammaproteobacteria</taxon>
        <taxon>Enterobacterales</taxon>
        <taxon>Bruguierivoracaceae</taxon>
        <taxon>Sodalis</taxon>
    </lineage>
</organism>
<protein>
    <recommendedName>
        <fullName evidence="3">NIPSNAP protein</fullName>
    </recommendedName>
</protein>
<dbReference type="Proteomes" id="UP000294555">
    <property type="component" value="Unassembled WGS sequence"/>
</dbReference>
<dbReference type="OrthoDB" id="7857010at2"/>
<keyword evidence="2" id="KW-1185">Reference proteome</keyword>
<accession>A0A4R1N7F6</accession>
<dbReference type="RefSeq" id="WP_132921406.1">
    <property type="nucleotide sequence ID" value="NZ_SJOI01000001.1"/>
</dbReference>
<comment type="caution">
    <text evidence="1">The sequence shown here is derived from an EMBL/GenBank/DDBJ whole genome shotgun (WGS) entry which is preliminary data.</text>
</comment>
<sequence length="107" mass="12451">MSNSLWIHYARPRPHWYRLSETERREKQARWDQLAKQAIQAGAARIGVYHIRGQHDFQTVELWHFPDAEAAFAHWANLTAAAYNEWFAFSNNIGLPLENSAYEHAGS</sequence>
<proteinExistence type="predicted"/>
<name>A0A4R1N7F6_9GAMM</name>
<evidence type="ECO:0000313" key="2">
    <source>
        <dbReference type="Proteomes" id="UP000294555"/>
    </source>
</evidence>
<dbReference type="EMBL" id="SJOI01000001">
    <property type="protein sequence ID" value="TCL02459.1"/>
    <property type="molecule type" value="Genomic_DNA"/>
</dbReference>
<gene>
    <name evidence="1" type="ORF">EZJ58_0479</name>
</gene>